<comment type="caution">
    <text evidence="1">The sequence shown here is derived from an EMBL/GenBank/DDBJ whole genome shotgun (WGS) entry which is preliminary data.</text>
</comment>
<evidence type="ECO:0000313" key="2">
    <source>
        <dbReference type="Proteomes" id="UP000321306"/>
    </source>
</evidence>
<dbReference type="RefSeq" id="WP_146885261.1">
    <property type="nucleotide sequence ID" value="NZ_BJXB01000012.1"/>
</dbReference>
<reference evidence="1 2" key="1">
    <citation type="submission" date="2019-07" db="EMBL/GenBank/DDBJ databases">
        <title>Whole genome shotgun sequence of Deinococcus cellulosilyticus NBRC 106333.</title>
        <authorList>
            <person name="Hosoyama A."/>
            <person name="Uohara A."/>
            <person name="Ohji S."/>
            <person name="Ichikawa N."/>
        </authorList>
    </citation>
    <scope>NUCLEOTIDE SEQUENCE [LARGE SCALE GENOMIC DNA]</scope>
    <source>
        <strain evidence="1 2">NBRC 106333</strain>
    </source>
</reference>
<dbReference type="AlphaFoldDB" id="A0A511N2X0"/>
<name>A0A511N2X0_DEIC1</name>
<organism evidence="1 2">
    <name type="scientific">Deinococcus cellulosilyticus (strain DSM 18568 / NBRC 106333 / KACC 11606 / 5516J-15)</name>
    <dbReference type="NCBI Taxonomy" id="1223518"/>
    <lineage>
        <taxon>Bacteria</taxon>
        <taxon>Thermotogati</taxon>
        <taxon>Deinococcota</taxon>
        <taxon>Deinococci</taxon>
        <taxon>Deinococcales</taxon>
        <taxon>Deinococcaceae</taxon>
        <taxon>Deinococcus</taxon>
    </lineage>
</organism>
<proteinExistence type="predicted"/>
<keyword evidence="2" id="KW-1185">Reference proteome</keyword>
<dbReference type="Proteomes" id="UP000321306">
    <property type="component" value="Unassembled WGS sequence"/>
</dbReference>
<protein>
    <submittedName>
        <fullName evidence="1">Uncharacterized protein</fullName>
    </submittedName>
</protein>
<gene>
    <name evidence="1" type="ORF">DC3_28290</name>
</gene>
<evidence type="ECO:0000313" key="1">
    <source>
        <dbReference type="EMBL" id="GEM47194.1"/>
    </source>
</evidence>
<dbReference type="OrthoDB" id="9992791at2"/>
<accession>A0A511N2X0</accession>
<dbReference type="EMBL" id="BJXB01000012">
    <property type="protein sequence ID" value="GEM47194.1"/>
    <property type="molecule type" value="Genomic_DNA"/>
</dbReference>
<sequence length="94" mass="11043">MNMKRRYWVRFLADGSKPMMPTAGFYFEVIRELPDGRVVLVAWVEAFNELWCRNLITSPYLFPEAEFEFCLEVGEDWTPESRHPGLELLVVEVA</sequence>